<gene>
    <name evidence="1" type="ORF">DI595_19660</name>
</gene>
<organism evidence="1 2">
    <name type="scientific">Agrobacterium fabrum</name>
    <dbReference type="NCBI Taxonomy" id="1176649"/>
    <lineage>
        <taxon>Bacteria</taxon>
        <taxon>Pseudomonadati</taxon>
        <taxon>Pseudomonadota</taxon>
        <taxon>Alphaproteobacteria</taxon>
        <taxon>Hyphomicrobiales</taxon>
        <taxon>Rhizobiaceae</taxon>
        <taxon>Rhizobium/Agrobacterium group</taxon>
        <taxon>Agrobacterium</taxon>
        <taxon>Agrobacterium tumefaciens complex</taxon>
    </lineage>
</organism>
<dbReference type="Proteomes" id="UP000249769">
    <property type="component" value="Unassembled WGS sequence"/>
</dbReference>
<reference evidence="1 2" key="1">
    <citation type="submission" date="2017-08" db="EMBL/GenBank/DDBJ databases">
        <title>Infants hospitalized years apart are colonized by the same room-sourced microbial strains.</title>
        <authorList>
            <person name="Brooks B."/>
            <person name="Olm M.R."/>
            <person name="Firek B.A."/>
            <person name="Baker R."/>
            <person name="Thomas B.C."/>
            <person name="Morowitz M.J."/>
            <person name="Banfield J.F."/>
        </authorList>
    </citation>
    <scope>NUCLEOTIDE SEQUENCE [LARGE SCALE GENOMIC DNA]</scope>
    <source>
        <strain evidence="1">S2_009_000_R2_73</strain>
    </source>
</reference>
<name>A0A2W5EL59_9HYPH</name>
<evidence type="ECO:0000313" key="2">
    <source>
        <dbReference type="Proteomes" id="UP000249769"/>
    </source>
</evidence>
<evidence type="ECO:0000313" key="1">
    <source>
        <dbReference type="EMBL" id="PZP44805.1"/>
    </source>
</evidence>
<proteinExistence type="predicted"/>
<dbReference type="AlphaFoldDB" id="A0A2W5EL59"/>
<dbReference type="EMBL" id="QFOL01000348">
    <property type="protein sequence ID" value="PZP44805.1"/>
    <property type="molecule type" value="Genomic_DNA"/>
</dbReference>
<accession>A0A2W5EL59</accession>
<comment type="caution">
    <text evidence="1">The sequence shown here is derived from an EMBL/GenBank/DDBJ whole genome shotgun (WGS) entry which is preliminary data.</text>
</comment>
<protein>
    <submittedName>
        <fullName evidence="1">Uncharacterized protein</fullName>
    </submittedName>
</protein>
<sequence>MVNIINHRAESCCIPAVLRPLAQIFWVLPALKMERACKNSEIQPLPKNALIRFENISVVILGLDPRIH</sequence>